<dbReference type="PROSITE" id="PS50191">
    <property type="entry name" value="CRAL_TRIO"/>
    <property type="match status" value="1"/>
</dbReference>
<dbReference type="OrthoDB" id="1434354at2759"/>
<reference evidence="2" key="1">
    <citation type="submission" date="2022-01" db="EMBL/GenBank/DDBJ databases">
        <authorList>
            <person name="King R."/>
        </authorList>
    </citation>
    <scope>NUCLEOTIDE SEQUENCE</scope>
</reference>
<dbReference type="AlphaFoldDB" id="A0A9P0GFM9"/>
<keyword evidence="3" id="KW-1185">Reference proteome</keyword>
<dbReference type="SUPFAM" id="SSF52087">
    <property type="entry name" value="CRAL/TRIO domain"/>
    <property type="match status" value="1"/>
</dbReference>
<gene>
    <name evidence="2" type="ORF">PSYICH_LOCUS12282</name>
</gene>
<dbReference type="GO" id="GO:0016020">
    <property type="term" value="C:membrane"/>
    <property type="evidence" value="ECO:0007669"/>
    <property type="project" value="TreeGrafter"/>
</dbReference>
<accession>A0A9P0GFM9</accession>
<protein>
    <recommendedName>
        <fullName evidence="1">CRAL-TRIO domain-containing protein</fullName>
    </recommendedName>
</protein>
<dbReference type="Pfam" id="PF00650">
    <property type="entry name" value="CRAL_TRIO"/>
    <property type="match status" value="1"/>
</dbReference>
<dbReference type="PRINTS" id="PR00180">
    <property type="entry name" value="CRETINALDHBP"/>
</dbReference>
<dbReference type="CDD" id="cd00170">
    <property type="entry name" value="SEC14"/>
    <property type="match status" value="1"/>
</dbReference>
<dbReference type="SUPFAM" id="SSF46938">
    <property type="entry name" value="CRAL/TRIO N-terminal domain"/>
    <property type="match status" value="1"/>
</dbReference>
<dbReference type="EMBL" id="OV651818">
    <property type="protein sequence ID" value="CAH1111799.1"/>
    <property type="molecule type" value="Genomic_DNA"/>
</dbReference>
<sequence>MESESSELTLPYQFTAEECIKEGRVSSDDVEEIRTFVSNLNDKYVPARVQDEMIVIFLLSCANDVQLTKKTIISYYLLKFEGPEIYDDRDLSNSDIQLALNTIHMSSIPVRTEENDVYHYFNINDSNYKNFDLVPIMKASYMLMDVAQEKNPPSGLIVVIDMKGLGLMHLTKLKIQAIKKYLTFLQEGFPMRMKMIHLINSVYFIDKVMAIIKVFMKSELMSMLQIHSPDLSPEKLYKIIPKKYLPKEYGGDLPSEKELHEITLEKFRTKQKFWEIEEKIRKQAIQRDINH</sequence>
<organism evidence="2 3">
    <name type="scientific">Psylliodes chrysocephalus</name>
    <dbReference type="NCBI Taxonomy" id="3402493"/>
    <lineage>
        <taxon>Eukaryota</taxon>
        <taxon>Metazoa</taxon>
        <taxon>Ecdysozoa</taxon>
        <taxon>Arthropoda</taxon>
        <taxon>Hexapoda</taxon>
        <taxon>Insecta</taxon>
        <taxon>Pterygota</taxon>
        <taxon>Neoptera</taxon>
        <taxon>Endopterygota</taxon>
        <taxon>Coleoptera</taxon>
        <taxon>Polyphaga</taxon>
        <taxon>Cucujiformia</taxon>
        <taxon>Chrysomeloidea</taxon>
        <taxon>Chrysomelidae</taxon>
        <taxon>Galerucinae</taxon>
        <taxon>Alticini</taxon>
        <taxon>Psylliodes</taxon>
    </lineage>
</organism>
<dbReference type="InterPro" id="IPR036273">
    <property type="entry name" value="CRAL/TRIO_N_dom_sf"/>
</dbReference>
<dbReference type="GO" id="GO:1902936">
    <property type="term" value="F:phosphatidylinositol bisphosphate binding"/>
    <property type="evidence" value="ECO:0007669"/>
    <property type="project" value="TreeGrafter"/>
</dbReference>
<evidence type="ECO:0000313" key="3">
    <source>
        <dbReference type="Proteomes" id="UP001153636"/>
    </source>
</evidence>
<dbReference type="PANTHER" id="PTHR10174:SF213">
    <property type="entry name" value="CRAL-TRIO DOMAIN-CONTAINING PROTEIN"/>
    <property type="match status" value="1"/>
</dbReference>
<evidence type="ECO:0000259" key="1">
    <source>
        <dbReference type="PROSITE" id="PS50191"/>
    </source>
</evidence>
<dbReference type="Proteomes" id="UP001153636">
    <property type="component" value="Chromosome 6"/>
</dbReference>
<name>A0A9P0GFM9_9CUCU</name>
<feature type="domain" description="CRAL-TRIO" evidence="1">
    <location>
        <begin position="133"/>
        <end position="257"/>
    </location>
</feature>
<dbReference type="Gene3D" id="3.40.525.10">
    <property type="entry name" value="CRAL-TRIO lipid binding domain"/>
    <property type="match status" value="1"/>
</dbReference>
<evidence type="ECO:0000313" key="2">
    <source>
        <dbReference type="EMBL" id="CAH1111799.1"/>
    </source>
</evidence>
<dbReference type="SMART" id="SM00516">
    <property type="entry name" value="SEC14"/>
    <property type="match status" value="1"/>
</dbReference>
<dbReference type="InterPro" id="IPR036865">
    <property type="entry name" value="CRAL-TRIO_dom_sf"/>
</dbReference>
<dbReference type="PANTHER" id="PTHR10174">
    <property type="entry name" value="ALPHA-TOCOPHEROL TRANSFER PROTEIN-RELATED"/>
    <property type="match status" value="1"/>
</dbReference>
<dbReference type="InterPro" id="IPR001251">
    <property type="entry name" value="CRAL-TRIO_dom"/>
</dbReference>
<proteinExistence type="predicted"/>